<dbReference type="PANTHER" id="PTHR12537:SF171">
    <property type="entry name" value="GENOME ASSEMBLY, CHROMOSOME: A10"/>
    <property type="match status" value="1"/>
</dbReference>
<organism evidence="2 3">
    <name type="scientific">Brassica carinata</name>
    <name type="common">Ethiopian mustard</name>
    <name type="synonym">Abyssinian cabbage</name>
    <dbReference type="NCBI Taxonomy" id="52824"/>
    <lineage>
        <taxon>Eukaryota</taxon>
        <taxon>Viridiplantae</taxon>
        <taxon>Streptophyta</taxon>
        <taxon>Embryophyta</taxon>
        <taxon>Tracheophyta</taxon>
        <taxon>Spermatophyta</taxon>
        <taxon>Magnoliopsida</taxon>
        <taxon>eudicotyledons</taxon>
        <taxon>Gunneridae</taxon>
        <taxon>Pentapetalae</taxon>
        <taxon>rosids</taxon>
        <taxon>malvids</taxon>
        <taxon>Brassicales</taxon>
        <taxon>Brassicaceae</taxon>
        <taxon>Brassiceae</taxon>
        <taxon>Brassica</taxon>
    </lineage>
</organism>
<dbReference type="InterPro" id="IPR011989">
    <property type="entry name" value="ARM-like"/>
</dbReference>
<evidence type="ECO:0000256" key="1">
    <source>
        <dbReference type="SAM" id="MobiDB-lite"/>
    </source>
</evidence>
<evidence type="ECO:0000313" key="3">
    <source>
        <dbReference type="Proteomes" id="UP000886595"/>
    </source>
</evidence>
<dbReference type="EMBL" id="JAAMPC010000008">
    <property type="protein sequence ID" value="KAG2299761.1"/>
    <property type="molecule type" value="Genomic_DNA"/>
</dbReference>
<dbReference type="OrthoDB" id="668540at2759"/>
<keyword evidence="3" id="KW-1185">Reference proteome</keyword>
<dbReference type="GO" id="GO:0005737">
    <property type="term" value="C:cytoplasm"/>
    <property type="evidence" value="ECO:0007669"/>
    <property type="project" value="TreeGrafter"/>
</dbReference>
<dbReference type="Proteomes" id="UP000886595">
    <property type="component" value="Unassembled WGS sequence"/>
</dbReference>
<reference evidence="2 3" key="1">
    <citation type="submission" date="2020-02" db="EMBL/GenBank/DDBJ databases">
        <authorList>
            <person name="Ma Q."/>
            <person name="Huang Y."/>
            <person name="Song X."/>
            <person name="Pei D."/>
        </authorList>
    </citation>
    <scope>NUCLEOTIDE SEQUENCE [LARGE SCALE GENOMIC DNA]</scope>
    <source>
        <strain evidence="2">Sxm20200214</strain>
        <tissue evidence="2">Leaf</tissue>
    </source>
</reference>
<evidence type="ECO:0000313" key="2">
    <source>
        <dbReference type="EMBL" id="KAG2299761.1"/>
    </source>
</evidence>
<dbReference type="PANTHER" id="PTHR12537">
    <property type="entry name" value="RNA BINDING PROTEIN PUMILIO-RELATED"/>
    <property type="match status" value="1"/>
</dbReference>
<comment type="caution">
    <text evidence="2">The sequence shown here is derived from an EMBL/GenBank/DDBJ whole genome shotgun (WGS) entry which is preliminary data.</text>
</comment>
<sequence>MSIKQENATVPHETPTDLADDKAQSLLNSLRSTTLTPQETEMYMQSLTNVMTSSEDEDDALFQEVISKLNGSHLQRMASLLTSNSDDRYFLEIERNKNGSIRLHKLLGKSDGADTFFLASILRHFLHVMTDKHAAYLATQGMRVFSHEKRMAMRDQLLYHAVPLACDRYGCVAFNAIISDVAFAYRRNDLHDVIASKACLLTYDAYGTYVVQRVLKQNNLHCTYNVAVSLRGHYVELSFAMGGLHRGEAFEVGGNEGFCGGRAFGVRK</sequence>
<dbReference type="Gene3D" id="1.25.10.10">
    <property type="entry name" value="Leucine-rich Repeat Variant"/>
    <property type="match status" value="1"/>
</dbReference>
<name>A0A8X7V3I2_BRACI</name>
<dbReference type="GO" id="GO:0003729">
    <property type="term" value="F:mRNA binding"/>
    <property type="evidence" value="ECO:0007669"/>
    <property type="project" value="TreeGrafter"/>
</dbReference>
<accession>A0A8X7V3I2</accession>
<feature type="region of interest" description="Disordered" evidence="1">
    <location>
        <begin position="1"/>
        <end position="20"/>
    </location>
</feature>
<gene>
    <name evidence="2" type="ORF">Bca52824_036233</name>
</gene>
<dbReference type="InterPro" id="IPR016024">
    <property type="entry name" value="ARM-type_fold"/>
</dbReference>
<dbReference type="AlphaFoldDB" id="A0A8X7V3I2"/>
<dbReference type="GO" id="GO:0010608">
    <property type="term" value="P:post-transcriptional regulation of gene expression"/>
    <property type="evidence" value="ECO:0007669"/>
    <property type="project" value="TreeGrafter"/>
</dbReference>
<proteinExistence type="predicted"/>
<dbReference type="SUPFAM" id="SSF48371">
    <property type="entry name" value="ARM repeat"/>
    <property type="match status" value="1"/>
</dbReference>
<protein>
    <submittedName>
        <fullName evidence="2">Uncharacterized protein</fullName>
    </submittedName>
</protein>